<feature type="domain" description="HD/PDEase" evidence="1">
    <location>
        <begin position="5"/>
        <end position="133"/>
    </location>
</feature>
<dbReference type="Pfam" id="PF01966">
    <property type="entry name" value="HD"/>
    <property type="match status" value="1"/>
</dbReference>
<dbReference type="PANTHER" id="PTHR33594">
    <property type="entry name" value="SUPERFAMILY HYDROLASE, PUTATIVE (AFU_ORTHOLOGUE AFUA_1G03035)-RELATED"/>
    <property type="match status" value="1"/>
</dbReference>
<evidence type="ECO:0000313" key="3">
    <source>
        <dbReference type="Proteomes" id="UP001166286"/>
    </source>
</evidence>
<dbReference type="EMBL" id="JAFEKC020000006">
    <property type="protein sequence ID" value="KAK0514020.1"/>
    <property type="molecule type" value="Genomic_DNA"/>
</dbReference>
<name>A0AA39V8Z8_9LECA</name>
<gene>
    <name evidence="2" type="ORF">JMJ35_003742</name>
</gene>
<keyword evidence="3" id="KW-1185">Reference proteome</keyword>
<dbReference type="Proteomes" id="UP001166286">
    <property type="component" value="Unassembled WGS sequence"/>
</dbReference>
<dbReference type="AlphaFoldDB" id="A0AA39V8Z8"/>
<dbReference type="Gene3D" id="1.10.3210.50">
    <property type="match status" value="1"/>
</dbReference>
<dbReference type="PANTHER" id="PTHR33594:SF1">
    <property type="entry name" value="HD_PDEASE DOMAIN-CONTAINING PROTEIN"/>
    <property type="match status" value="1"/>
</dbReference>
<dbReference type="CDD" id="cd00077">
    <property type="entry name" value="HDc"/>
    <property type="match status" value="1"/>
</dbReference>
<reference evidence="2" key="1">
    <citation type="submission" date="2023-03" db="EMBL/GenBank/DDBJ databases">
        <title>Complete genome of Cladonia borealis.</title>
        <authorList>
            <person name="Park H."/>
        </authorList>
    </citation>
    <scope>NUCLEOTIDE SEQUENCE</scope>
    <source>
        <strain evidence="2">ANT050790</strain>
    </source>
</reference>
<proteinExistence type="predicted"/>
<dbReference type="SMART" id="SM00471">
    <property type="entry name" value="HDc"/>
    <property type="match status" value="1"/>
</dbReference>
<evidence type="ECO:0000259" key="1">
    <source>
        <dbReference type="SMART" id="SM00471"/>
    </source>
</evidence>
<comment type="caution">
    <text evidence="2">The sequence shown here is derived from an EMBL/GenBank/DDBJ whole genome shotgun (WGS) entry which is preliminary data.</text>
</comment>
<accession>A0AA39V8Z8</accession>
<evidence type="ECO:0000313" key="2">
    <source>
        <dbReference type="EMBL" id="KAK0514020.1"/>
    </source>
</evidence>
<protein>
    <recommendedName>
        <fullName evidence="1">HD/PDEase domain-containing protein</fullName>
    </recommendedName>
</protein>
<dbReference type="InterPro" id="IPR003607">
    <property type="entry name" value="HD/PDEase_dom"/>
</dbReference>
<sequence>MSRFDASHDYKHILRVYYLARTISAREADLVPPAHYNPTLIALASLLHDVGDKKYLMPGEDGSTMVQNILLEFGADVSLAKKVQEIVSHVSYSTEIENPSKIQEFITVNPELAVVQDADRLDAIGAVGIGRCFAYTAAKGKGSLQEAIAHFQEKLERLKLMMKTRTGKAMAVERTERLRVFRAWWDEEVDEGRQGWEEQERVSG</sequence>
<dbReference type="InterPro" id="IPR006674">
    <property type="entry name" value="HD_domain"/>
</dbReference>
<dbReference type="SUPFAM" id="SSF109604">
    <property type="entry name" value="HD-domain/PDEase-like"/>
    <property type="match status" value="1"/>
</dbReference>
<organism evidence="2 3">
    <name type="scientific">Cladonia borealis</name>
    <dbReference type="NCBI Taxonomy" id="184061"/>
    <lineage>
        <taxon>Eukaryota</taxon>
        <taxon>Fungi</taxon>
        <taxon>Dikarya</taxon>
        <taxon>Ascomycota</taxon>
        <taxon>Pezizomycotina</taxon>
        <taxon>Lecanoromycetes</taxon>
        <taxon>OSLEUM clade</taxon>
        <taxon>Lecanoromycetidae</taxon>
        <taxon>Lecanorales</taxon>
        <taxon>Lecanorineae</taxon>
        <taxon>Cladoniaceae</taxon>
        <taxon>Cladonia</taxon>
    </lineage>
</organism>